<dbReference type="HOGENOM" id="CLU_1600727_0_0_9"/>
<keyword evidence="1" id="KW-0472">Membrane</keyword>
<protein>
    <recommendedName>
        <fullName evidence="4">Type 4 fimbrial biogenesis protein PilX N-terminal domain-containing protein</fullName>
    </recommendedName>
</protein>
<evidence type="ECO:0008006" key="4">
    <source>
        <dbReference type="Google" id="ProtNLM"/>
    </source>
</evidence>
<keyword evidence="1" id="KW-0812">Transmembrane</keyword>
<dbReference type="RefSeq" id="WP_013780765.1">
    <property type="nucleotide sequence ID" value="NC_015520.1"/>
</dbReference>
<reference evidence="2 3" key="2">
    <citation type="journal article" date="2011" name="Stand. Genomic Sci.">
        <title>Complete genome sequence of Mahella australiensis type strain (50-1 BON).</title>
        <authorList>
            <person name="Sikorski J."/>
            <person name="Teshima H."/>
            <person name="Nolan M."/>
            <person name="Lucas S."/>
            <person name="Hammon N."/>
            <person name="Deshpande S."/>
            <person name="Cheng J.F."/>
            <person name="Pitluck S."/>
            <person name="Liolios K."/>
            <person name="Pagani I."/>
            <person name="Ivanova N."/>
            <person name="Huntemann M."/>
            <person name="Mavromatis K."/>
            <person name="Ovchinikova G."/>
            <person name="Pati A."/>
            <person name="Tapia R."/>
            <person name="Han C."/>
            <person name="Goodwin L."/>
            <person name="Chen A."/>
            <person name="Palaniappan K."/>
            <person name="Land M."/>
            <person name="Hauser L."/>
            <person name="Ngatchou-Djao O.D."/>
            <person name="Rohde M."/>
            <person name="Pukall R."/>
            <person name="Spring S."/>
            <person name="Abt B."/>
            <person name="Goker M."/>
            <person name="Detter J.C."/>
            <person name="Woyke T."/>
            <person name="Bristow J."/>
            <person name="Markowitz V."/>
            <person name="Hugenholtz P."/>
            <person name="Eisen J.A."/>
            <person name="Kyrpides N.C."/>
            <person name="Klenk H.P."/>
            <person name="Lapidus A."/>
        </authorList>
    </citation>
    <scope>NUCLEOTIDE SEQUENCE [LARGE SCALE GENOMIC DNA]</scope>
    <source>
        <strain evidence="3">DSM 15567 / CIP 107919 / 50-1 BON</strain>
    </source>
</reference>
<dbReference type="KEGG" id="mas:Mahau_1138"/>
<evidence type="ECO:0000313" key="3">
    <source>
        <dbReference type="Proteomes" id="UP000008457"/>
    </source>
</evidence>
<dbReference type="Proteomes" id="UP000008457">
    <property type="component" value="Chromosome"/>
</dbReference>
<feature type="transmembrane region" description="Helical" evidence="1">
    <location>
        <begin position="6"/>
        <end position="30"/>
    </location>
</feature>
<gene>
    <name evidence="2" type="ordered locus">Mahau_1138</name>
</gene>
<name>F3ZVH3_MAHA5</name>
<dbReference type="AlphaFoldDB" id="F3ZVH3"/>
<organism evidence="2 3">
    <name type="scientific">Mahella australiensis (strain DSM 15567 / CIP 107919 / 50-1 BON)</name>
    <dbReference type="NCBI Taxonomy" id="697281"/>
    <lineage>
        <taxon>Bacteria</taxon>
        <taxon>Bacillati</taxon>
        <taxon>Bacillota</taxon>
        <taxon>Clostridia</taxon>
        <taxon>Thermoanaerobacterales</taxon>
        <taxon>Thermoanaerobacterales Family IV. Incertae Sedis</taxon>
        <taxon>Mahella</taxon>
    </lineage>
</organism>
<reference evidence="3" key="1">
    <citation type="submission" date="2010-11" db="EMBL/GenBank/DDBJ databases">
        <title>The complete genome of Mahella australiensis DSM 15567.</title>
        <authorList>
            <consortium name="US DOE Joint Genome Institute (JGI-PGF)"/>
            <person name="Lucas S."/>
            <person name="Copeland A."/>
            <person name="Lapidus A."/>
            <person name="Bruce D."/>
            <person name="Goodwin L."/>
            <person name="Pitluck S."/>
            <person name="Kyrpides N."/>
            <person name="Mavromatis K."/>
            <person name="Pagani I."/>
            <person name="Ivanova N."/>
            <person name="Teshima H."/>
            <person name="Brettin T."/>
            <person name="Detter J.C."/>
            <person name="Han C."/>
            <person name="Tapia R."/>
            <person name="Land M."/>
            <person name="Hauser L."/>
            <person name="Markowitz V."/>
            <person name="Cheng J.-F."/>
            <person name="Hugenholtz P."/>
            <person name="Woyke T."/>
            <person name="Wu D."/>
            <person name="Spring S."/>
            <person name="Pukall R."/>
            <person name="Steenblock K."/>
            <person name="Schneider S."/>
            <person name="Klenk H.-P."/>
            <person name="Eisen J.A."/>
        </authorList>
    </citation>
    <scope>NUCLEOTIDE SEQUENCE [LARGE SCALE GENOMIC DNA]</scope>
    <source>
        <strain evidence="3">DSM 15567 / CIP 107919 / 50-1 BON</strain>
    </source>
</reference>
<keyword evidence="1" id="KW-1133">Transmembrane helix</keyword>
<keyword evidence="3" id="KW-1185">Reference proteome</keyword>
<evidence type="ECO:0000313" key="2">
    <source>
        <dbReference type="EMBL" id="AEE96335.1"/>
    </source>
</evidence>
<dbReference type="EMBL" id="CP002360">
    <property type="protein sequence ID" value="AEE96335.1"/>
    <property type="molecule type" value="Genomic_DNA"/>
</dbReference>
<sequence>MWQHKGSAYIVVLLLVSVLSVLALSIISIAMSDYSIAKSDDSSHDVYYIADGGATAALYEIKAQVKETYDRLKQEAETQEVLPVEQYIEQHFYDEILASYSMRIDFDDGEDRYSDVNVVFGNSDNTYTIQSRGHVKNAVSMVEVKAEVILGQTAVFVEVNEWKEVR</sequence>
<proteinExistence type="predicted"/>
<evidence type="ECO:0000256" key="1">
    <source>
        <dbReference type="SAM" id="Phobius"/>
    </source>
</evidence>
<dbReference type="STRING" id="697281.Mahau_1138"/>
<accession>F3ZVH3</accession>